<gene>
    <name evidence="11" type="ORF">ALGA_3814</name>
</gene>
<keyword evidence="7" id="KW-0802">TPR repeat</keyword>
<dbReference type="AlphaFoldDB" id="A0A1Y1CNW6"/>
<dbReference type="Gene3D" id="1.10.287.130">
    <property type="match status" value="1"/>
</dbReference>
<dbReference type="InterPro" id="IPR050736">
    <property type="entry name" value="Sensor_HK_Regulatory"/>
</dbReference>
<protein>
    <recommendedName>
        <fullName evidence="2">histidine kinase</fullName>
        <ecNumber evidence="2">2.7.13.3</ecNumber>
    </recommendedName>
</protein>
<dbReference type="PROSITE" id="PS50005">
    <property type="entry name" value="TPR"/>
    <property type="match status" value="5"/>
</dbReference>
<dbReference type="InterPro" id="IPR005467">
    <property type="entry name" value="His_kinase_dom"/>
</dbReference>
<keyword evidence="5" id="KW-0418">Kinase</keyword>
<dbReference type="KEGG" id="mbas:ALGA_3814"/>
<dbReference type="GO" id="GO:0000155">
    <property type="term" value="F:phosphorelay sensor kinase activity"/>
    <property type="evidence" value="ECO:0007669"/>
    <property type="project" value="InterPro"/>
</dbReference>
<evidence type="ECO:0000256" key="4">
    <source>
        <dbReference type="ARBA" id="ARBA00022679"/>
    </source>
</evidence>
<evidence type="ECO:0000313" key="12">
    <source>
        <dbReference type="Proteomes" id="UP000218267"/>
    </source>
</evidence>
<dbReference type="InterPro" id="IPR019734">
    <property type="entry name" value="TPR_rpt"/>
</dbReference>
<dbReference type="SUPFAM" id="SSF48452">
    <property type="entry name" value="TPR-like"/>
    <property type="match status" value="2"/>
</dbReference>
<sequence length="685" mass="77559">MKYVNLILLIFLSNILVAQTKIDSLEVLLPEKQGLEKVEVLNKLAYAYWNVSPDKGLNYANMAHTIALKEDSKIDIAKSLQTIGINYWAKSELHLALENYQKAFKIYENLKDSKGISSLLSNLGMVYKDLANYENALSHYLRALKISEDKGFTDLTSKILSNLSTVYLAQNNYSKALEYTQEAISINKKHGKSGILAVQENTLGSIYEAENNYKKAQACYKRALRINENNKDSYGTTISLYNIGNTEYHLKNFTSAIEYFEKSLTLSTKIDDQIGVLFANKSIGLIHKELKKYDSALAYYKKSFDLATELNLREEKLDIYKNYSELYKAVGEFNKSLNYLEKFVSLKDSIYTENSSKQMAEMQTKYDSEKKEKENELLRKNSEIQNLAIAKQTTIRNSFIALSVFIILIAIILYSRFKIKKDANTILSQKNNLIEKHKEELLRKNNKLTEQYGQVKLLNATKDKFFKIISHDLKAPFNSILGFSELLNSNYYSLDDTERIDMIGEIDRSSRFAYELLINLLTWARTQTGDTMISKEPLILKELVETCANLYGQSAVAKNIDIIVNIPTDITLTIDKNTSLIFIGNLINNAIKFTPEGGLISINTSEEDNFVRLHIVDTGVGMPPEVIKNLFKIDEGISTQGTNDEKGTGLGLILCKEFIEKNGGDISVISEVGKGSEFTVTIPKD</sequence>
<dbReference type="PROSITE" id="PS50293">
    <property type="entry name" value="TPR_REGION"/>
    <property type="match status" value="1"/>
</dbReference>
<evidence type="ECO:0000256" key="3">
    <source>
        <dbReference type="ARBA" id="ARBA00022553"/>
    </source>
</evidence>
<feature type="transmembrane region" description="Helical" evidence="9">
    <location>
        <begin position="399"/>
        <end position="417"/>
    </location>
</feature>
<evidence type="ECO:0000256" key="6">
    <source>
        <dbReference type="ARBA" id="ARBA00023012"/>
    </source>
</evidence>
<dbReference type="InterPro" id="IPR003594">
    <property type="entry name" value="HATPase_dom"/>
</dbReference>
<proteinExistence type="predicted"/>
<comment type="catalytic activity">
    <reaction evidence="1">
        <text>ATP + protein L-histidine = ADP + protein N-phospho-L-histidine.</text>
        <dbReference type="EC" id="2.7.13.3"/>
    </reaction>
</comment>
<dbReference type="OrthoDB" id="1116352at2"/>
<keyword evidence="6" id="KW-0902">Two-component regulatory system</keyword>
<dbReference type="EMBL" id="AP018042">
    <property type="protein sequence ID" value="BAX82106.1"/>
    <property type="molecule type" value="Genomic_DNA"/>
</dbReference>
<keyword evidence="9" id="KW-0812">Transmembrane</keyword>
<dbReference type="EC" id="2.7.13.3" evidence="2"/>
<dbReference type="Pfam" id="PF02518">
    <property type="entry name" value="HATPase_c"/>
    <property type="match status" value="1"/>
</dbReference>
<feature type="repeat" description="TPR" evidence="7">
    <location>
        <begin position="157"/>
        <end position="190"/>
    </location>
</feature>
<dbReference type="Proteomes" id="UP000218267">
    <property type="component" value="Chromosome"/>
</dbReference>
<feature type="coiled-coil region" evidence="8">
    <location>
        <begin position="420"/>
        <end position="458"/>
    </location>
</feature>
<keyword evidence="9" id="KW-0472">Membrane</keyword>
<keyword evidence="4" id="KW-0808">Transferase</keyword>
<dbReference type="PROSITE" id="PS50109">
    <property type="entry name" value="HIS_KIN"/>
    <property type="match status" value="1"/>
</dbReference>
<dbReference type="PANTHER" id="PTHR43711:SF31">
    <property type="entry name" value="HISTIDINE KINASE"/>
    <property type="match status" value="1"/>
</dbReference>
<keyword evidence="8" id="KW-0175">Coiled coil</keyword>
<dbReference type="SUPFAM" id="SSF47384">
    <property type="entry name" value="Homodimeric domain of signal transducing histidine kinase"/>
    <property type="match status" value="1"/>
</dbReference>
<evidence type="ECO:0000313" key="11">
    <source>
        <dbReference type="EMBL" id="BAX82106.1"/>
    </source>
</evidence>
<evidence type="ECO:0000256" key="7">
    <source>
        <dbReference type="PROSITE-ProRule" id="PRU00339"/>
    </source>
</evidence>
<dbReference type="InterPro" id="IPR003661">
    <property type="entry name" value="HisK_dim/P_dom"/>
</dbReference>
<feature type="domain" description="Histidine kinase" evidence="10">
    <location>
        <begin position="468"/>
        <end position="685"/>
    </location>
</feature>
<dbReference type="InterPro" id="IPR036890">
    <property type="entry name" value="HATPase_C_sf"/>
</dbReference>
<feature type="coiled-coil region" evidence="8">
    <location>
        <begin position="359"/>
        <end position="390"/>
    </location>
</feature>
<feature type="repeat" description="TPR" evidence="7">
    <location>
        <begin position="117"/>
        <end position="150"/>
    </location>
</feature>
<organism evidence="11 12">
    <name type="scientific">Labilibaculum antarcticum</name>
    <dbReference type="NCBI Taxonomy" id="1717717"/>
    <lineage>
        <taxon>Bacteria</taxon>
        <taxon>Pseudomonadati</taxon>
        <taxon>Bacteroidota</taxon>
        <taxon>Bacteroidia</taxon>
        <taxon>Marinilabiliales</taxon>
        <taxon>Marinifilaceae</taxon>
        <taxon>Labilibaculum</taxon>
    </lineage>
</organism>
<dbReference type="PRINTS" id="PR00344">
    <property type="entry name" value="BCTRLSENSOR"/>
</dbReference>
<dbReference type="PANTHER" id="PTHR43711">
    <property type="entry name" value="TWO-COMPONENT HISTIDINE KINASE"/>
    <property type="match status" value="1"/>
</dbReference>
<dbReference type="InterPro" id="IPR004358">
    <property type="entry name" value="Sig_transdc_His_kin-like_C"/>
</dbReference>
<dbReference type="CDD" id="cd00082">
    <property type="entry name" value="HisKA"/>
    <property type="match status" value="1"/>
</dbReference>
<dbReference type="SUPFAM" id="SSF55874">
    <property type="entry name" value="ATPase domain of HSP90 chaperone/DNA topoisomerase II/histidine kinase"/>
    <property type="match status" value="1"/>
</dbReference>
<evidence type="ECO:0000256" key="1">
    <source>
        <dbReference type="ARBA" id="ARBA00000085"/>
    </source>
</evidence>
<evidence type="ECO:0000256" key="2">
    <source>
        <dbReference type="ARBA" id="ARBA00012438"/>
    </source>
</evidence>
<feature type="repeat" description="TPR" evidence="7">
    <location>
        <begin position="77"/>
        <end position="110"/>
    </location>
</feature>
<keyword evidence="12" id="KW-1185">Reference proteome</keyword>
<dbReference type="SMART" id="SM00388">
    <property type="entry name" value="HisKA"/>
    <property type="match status" value="1"/>
</dbReference>
<evidence type="ECO:0000256" key="5">
    <source>
        <dbReference type="ARBA" id="ARBA00022777"/>
    </source>
</evidence>
<dbReference type="Gene3D" id="1.25.40.10">
    <property type="entry name" value="Tetratricopeptide repeat domain"/>
    <property type="match status" value="2"/>
</dbReference>
<keyword evidence="3" id="KW-0597">Phosphoprotein</keyword>
<dbReference type="SMART" id="SM00028">
    <property type="entry name" value="TPR"/>
    <property type="match status" value="6"/>
</dbReference>
<dbReference type="Gene3D" id="3.30.565.10">
    <property type="entry name" value="Histidine kinase-like ATPase, C-terminal domain"/>
    <property type="match status" value="1"/>
</dbReference>
<reference evidence="11 12" key="1">
    <citation type="journal article" date="2018" name="Mar. Genomics">
        <title>Complete genome sequence of Marinifilaceae bacterium strain SPP2, isolated from the Antarctic marine sediment.</title>
        <authorList>
            <person name="Watanabe M."/>
            <person name="Kojima H."/>
            <person name="Fukui M."/>
        </authorList>
    </citation>
    <scope>NUCLEOTIDE SEQUENCE [LARGE SCALE GENOMIC DNA]</scope>
    <source>
        <strain evidence="11 12">SPP2</strain>
    </source>
</reference>
<evidence type="ECO:0000259" key="10">
    <source>
        <dbReference type="PROSITE" id="PS50109"/>
    </source>
</evidence>
<evidence type="ECO:0000256" key="8">
    <source>
        <dbReference type="SAM" id="Coils"/>
    </source>
</evidence>
<evidence type="ECO:0000256" key="9">
    <source>
        <dbReference type="SAM" id="Phobius"/>
    </source>
</evidence>
<feature type="repeat" description="TPR" evidence="7">
    <location>
        <begin position="197"/>
        <end position="230"/>
    </location>
</feature>
<reference evidence="12" key="2">
    <citation type="journal article" date="2020" name="Antonie Van Leeuwenhoek">
        <title>Labilibaculum antarcticum sp. nov., a novel facultative anaerobic, psychrotorelant bacterium isolated from marine sediment of Antarctica.</title>
        <authorList>
            <person name="Watanabe M."/>
            <person name="Kojima H."/>
            <person name="Fukui M."/>
        </authorList>
    </citation>
    <scope>NUCLEOTIDE SEQUENCE [LARGE SCALE GENOMIC DNA]</scope>
    <source>
        <strain evidence="12">SPP2</strain>
    </source>
</reference>
<dbReference type="SMART" id="SM00387">
    <property type="entry name" value="HATPase_c"/>
    <property type="match status" value="1"/>
</dbReference>
<feature type="repeat" description="TPR" evidence="7">
    <location>
        <begin position="237"/>
        <end position="270"/>
    </location>
</feature>
<dbReference type="InterPro" id="IPR011990">
    <property type="entry name" value="TPR-like_helical_dom_sf"/>
</dbReference>
<name>A0A1Y1CNW6_9BACT</name>
<dbReference type="RefSeq" id="WP_096432126.1">
    <property type="nucleotide sequence ID" value="NZ_AP018042.1"/>
</dbReference>
<dbReference type="Pfam" id="PF13424">
    <property type="entry name" value="TPR_12"/>
    <property type="match status" value="3"/>
</dbReference>
<accession>A0A1Y1CNW6</accession>
<dbReference type="InterPro" id="IPR036097">
    <property type="entry name" value="HisK_dim/P_sf"/>
</dbReference>
<keyword evidence="9" id="KW-1133">Transmembrane helix</keyword>